<sequence>MKKYFALLLASLSGMMTQGYAQYDNPATFADMISKEWKLAFYGDSAKKQAPSSKQLEDRMIFYKDNRVLSIENGKKENGNWQYDPSKKLLTITDNQTREQTQFQVIKLNQAQFVIGYKDPEGVLLEIHMLPVKK</sequence>
<reference evidence="2 3" key="1">
    <citation type="submission" date="2018-03" db="EMBL/GenBank/DDBJ databases">
        <title>Genomic Encyclopedia of Archaeal and Bacterial Type Strains, Phase II (KMG-II): from individual species to whole genera.</title>
        <authorList>
            <person name="Goeker M."/>
        </authorList>
    </citation>
    <scope>NUCLEOTIDE SEQUENCE [LARGE SCALE GENOMIC DNA]</scope>
    <source>
        <strain evidence="2 3">DSM 18107</strain>
    </source>
</reference>
<organism evidence="2 3">
    <name type="scientific">Chitinophaga ginsengisoli</name>
    <dbReference type="NCBI Taxonomy" id="363837"/>
    <lineage>
        <taxon>Bacteria</taxon>
        <taxon>Pseudomonadati</taxon>
        <taxon>Bacteroidota</taxon>
        <taxon>Chitinophagia</taxon>
        <taxon>Chitinophagales</taxon>
        <taxon>Chitinophagaceae</taxon>
        <taxon>Chitinophaga</taxon>
    </lineage>
</organism>
<feature type="signal peptide" evidence="1">
    <location>
        <begin position="1"/>
        <end position="21"/>
    </location>
</feature>
<keyword evidence="1" id="KW-0732">Signal</keyword>
<dbReference type="RefSeq" id="WP_106603331.1">
    <property type="nucleotide sequence ID" value="NZ_PYGK01000007.1"/>
</dbReference>
<evidence type="ECO:0000313" key="2">
    <source>
        <dbReference type="EMBL" id="PSL28932.1"/>
    </source>
</evidence>
<protein>
    <recommendedName>
        <fullName evidence="4">Lipocalin-like protein</fullName>
    </recommendedName>
</protein>
<keyword evidence="3" id="KW-1185">Reference proteome</keyword>
<evidence type="ECO:0000256" key="1">
    <source>
        <dbReference type="SAM" id="SignalP"/>
    </source>
</evidence>
<comment type="caution">
    <text evidence="2">The sequence shown here is derived from an EMBL/GenBank/DDBJ whole genome shotgun (WGS) entry which is preliminary data.</text>
</comment>
<gene>
    <name evidence="2" type="ORF">CLV42_10778</name>
</gene>
<dbReference type="AlphaFoldDB" id="A0A2P8G4M5"/>
<feature type="chain" id="PRO_5015134444" description="Lipocalin-like protein" evidence="1">
    <location>
        <begin position="22"/>
        <end position="134"/>
    </location>
</feature>
<evidence type="ECO:0000313" key="3">
    <source>
        <dbReference type="Proteomes" id="UP000240978"/>
    </source>
</evidence>
<dbReference type="OrthoDB" id="670348at2"/>
<dbReference type="EMBL" id="PYGK01000007">
    <property type="protein sequence ID" value="PSL28932.1"/>
    <property type="molecule type" value="Genomic_DNA"/>
</dbReference>
<evidence type="ECO:0008006" key="4">
    <source>
        <dbReference type="Google" id="ProtNLM"/>
    </source>
</evidence>
<proteinExistence type="predicted"/>
<accession>A0A2P8G4M5</accession>
<dbReference type="Proteomes" id="UP000240978">
    <property type="component" value="Unassembled WGS sequence"/>
</dbReference>
<name>A0A2P8G4M5_9BACT</name>